<dbReference type="AlphaFoldDB" id="A0A5N4ASP3"/>
<dbReference type="InParanoid" id="A0A5N4ASP3"/>
<evidence type="ECO:0000256" key="1">
    <source>
        <dbReference type="SAM" id="MobiDB-lite"/>
    </source>
</evidence>
<dbReference type="GO" id="GO:0035035">
    <property type="term" value="F:histone acetyltransferase binding"/>
    <property type="evidence" value="ECO:0007669"/>
    <property type="project" value="TreeGrafter"/>
</dbReference>
<feature type="compositionally biased region" description="Acidic residues" evidence="1">
    <location>
        <begin position="994"/>
        <end position="1006"/>
    </location>
</feature>
<name>A0A5N4ASP3_PHOPY</name>
<feature type="region of interest" description="Disordered" evidence="1">
    <location>
        <begin position="843"/>
        <end position="896"/>
    </location>
</feature>
<feature type="region of interest" description="Disordered" evidence="1">
    <location>
        <begin position="608"/>
        <end position="650"/>
    </location>
</feature>
<evidence type="ECO:0000313" key="4">
    <source>
        <dbReference type="Proteomes" id="UP000327044"/>
    </source>
</evidence>
<accession>A0A5N4ASP3</accession>
<evidence type="ECO:0000259" key="2">
    <source>
        <dbReference type="SMART" id="SM01300"/>
    </source>
</evidence>
<protein>
    <recommendedName>
        <fullName evidence="2">PEHE domain-containing protein</fullName>
    </recommendedName>
</protein>
<feature type="region of interest" description="Disordered" evidence="1">
    <location>
        <begin position="968"/>
        <end position="1016"/>
    </location>
</feature>
<organism evidence="3 4">
    <name type="scientific">Photinus pyralis</name>
    <name type="common">Common eastern firefly</name>
    <name type="synonym">Lampyris pyralis</name>
    <dbReference type="NCBI Taxonomy" id="7054"/>
    <lineage>
        <taxon>Eukaryota</taxon>
        <taxon>Metazoa</taxon>
        <taxon>Ecdysozoa</taxon>
        <taxon>Arthropoda</taxon>
        <taxon>Hexapoda</taxon>
        <taxon>Insecta</taxon>
        <taxon>Pterygota</taxon>
        <taxon>Neoptera</taxon>
        <taxon>Endopterygota</taxon>
        <taxon>Coleoptera</taxon>
        <taxon>Polyphaga</taxon>
        <taxon>Elateriformia</taxon>
        <taxon>Elateroidea</taxon>
        <taxon>Lampyridae</taxon>
        <taxon>Lampyrinae</taxon>
        <taxon>Photinus</taxon>
    </lineage>
</organism>
<proteinExistence type="predicted"/>
<dbReference type="PANTHER" id="PTHR22443:SF18">
    <property type="entry name" value="NON-SPECIFIC LETHAL 1, ISOFORM M"/>
    <property type="match status" value="1"/>
</dbReference>
<gene>
    <name evidence="3" type="ORF">PPYR_06069</name>
</gene>
<dbReference type="SMART" id="SM01300">
    <property type="entry name" value="PEHE"/>
    <property type="match status" value="1"/>
</dbReference>
<dbReference type="FunCoup" id="A0A5N4ASP3">
    <property type="interactions" value="252"/>
</dbReference>
<feature type="compositionally biased region" description="Low complexity" evidence="1">
    <location>
        <begin position="717"/>
        <end position="728"/>
    </location>
</feature>
<dbReference type="OrthoDB" id="6022640at2759"/>
<comment type="caution">
    <text evidence="3">The sequence shown here is derived from an EMBL/GenBank/DDBJ whole genome shotgun (WGS) entry which is preliminary data.</text>
</comment>
<dbReference type="PANTHER" id="PTHR22443">
    <property type="entry name" value="NON-SPECIFIC LETHAL 1, ISOFORM M"/>
    <property type="match status" value="1"/>
</dbReference>
<reference evidence="3 4" key="1">
    <citation type="journal article" date="2018" name="Elife">
        <title>Firefly genomes illuminate parallel origins of bioluminescence in beetles.</title>
        <authorList>
            <person name="Fallon T.R."/>
            <person name="Lower S.E."/>
            <person name="Chang C.H."/>
            <person name="Bessho-Uehara M."/>
            <person name="Martin G.J."/>
            <person name="Bewick A.J."/>
            <person name="Behringer M."/>
            <person name="Debat H.J."/>
            <person name="Wong I."/>
            <person name="Day J.C."/>
            <person name="Suvorov A."/>
            <person name="Silva C.J."/>
            <person name="Stanger-Hall K.F."/>
            <person name="Hall D.W."/>
            <person name="Schmitz R.J."/>
            <person name="Nelson D.R."/>
            <person name="Lewis S.M."/>
            <person name="Shigenobu S."/>
            <person name="Bybee S.M."/>
            <person name="Larracuente A.M."/>
            <person name="Oba Y."/>
            <person name="Weng J.K."/>
        </authorList>
    </citation>
    <scope>NUCLEOTIDE SEQUENCE [LARGE SCALE GENOMIC DNA]</scope>
    <source>
        <strain evidence="3">1611_PpyrPB1</strain>
        <tissue evidence="3">Whole body</tissue>
    </source>
</reference>
<feature type="compositionally biased region" description="Polar residues" evidence="1">
    <location>
        <begin position="968"/>
        <end position="992"/>
    </location>
</feature>
<dbReference type="Proteomes" id="UP000327044">
    <property type="component" value="Unassembled WGS sequence"/>
</dbReference>
<dbReference type="InterPro" id="IPR029332">
    <property type="entry name" value="PEHE_dom"/>
</dbReference>
<feature type="compositionally biased region" description="Basic and acidic residues" evidence="1">
    <location>
        <begin position="639"/>
        <end position="649"/>
    </location>
</feature>
<dbReference type="EMBL" id="VVIM01000004">
    <property type="protein sequence ID" value="KAB0800329.1"/>
    <property type="molecule type" value="Genomic_DNA"/>
</dbReference>
<feature type="domain" description="PEHE" evidence="2">
    <location>
        <begin position="773"/>
        <end position="920"/>
    </location>
</feature>
<feature type="region of interest" description="Disordered" evidence="1">
    <location>
        <begin position="23"/>
        <end position="43"/>
    </location>
</feature>
<keyword evidence="4" id="KW-1185">Reference proteome</keyword>
<sequence length="1016" mass="113497">MGLSTASVRHPHVMVMAPALTKTTQSQSFKIPPSSPTTQPTTTLHTNRDVLDVYQSLEGDSCEKTSINELANDNLNTLALVSELLKGNRTTCKDSDIMSSAPLHMGDQKDKMGLRKAGIDIVSAMIKEKTSASDDDQLNNFETGDGTACAEIGQDEFMQVIKCIESNSDKLGASASDLTSETDSVFPLSTDLTSNLTSFEKELLNDVDVMSISIEEQLTDTKETGAKELLANLQKKHTTLQRKLEYTLRRLRKLQAKQIGQHASEEIAGVFEHVHRTMRRKDSPPGAGEISEKLKPISLMSAKNIIKKLEVSTSLQANALGRRHMSRYFGAGSVEPNSFRTGVVGALVVPQWTPEHKLDMQRVTGHLCAEVNLLQNELDSEATLSSSGGESSDEMQPYSNPHQQYLAIQKRAVWRFAVERAAIAYRWEWLHAQITELEYRIRQYSDLHKQIRLNKGSVVLGGTSPPHTPSLSPTVVNGYRGQLPGASPLSVKSLETVNGAVSSNEPTSSRCRPVVGFRKRKVYQTHGLHVVSRKAARSSTIRCGCVPPCSQCGLCTGRTDPTYPRDITDHLSKSERISLLDPSFHPVFSLPEDASTAIHLEAIMKTSEWQHRSTRPNVKSVKFISKGDRSEKPNVPLDHQPKRLPDQRRKYNRLIKSSTMNALSNKIKSKLRGRKPNLHSFTRLKRKRHSNKLSLPHLPSSALESSNDEIDQIGNTSSSYKLDSRSSSPLLSTQPVGSYKRGSRVSSYDIDNIVIPYSVAASTRVEKLQYKEILTPKWRIIDPEFATKYFNKNNGLVREPDQDSDTEDFSEEAVMVRHDKCEYDEKKKFLSYLKFPYGSARARAHKRTDSRAESSGCNTPDPMSPHMGGEAIENTTSPLTSPPATPLSMNVEDSSSLPSISALRRRTISVSRGKDKDNTMREEYCSASPEHVEVIPYEQRVFPLSDDTYDKMLKLMPEHHQFKTNIRAQDYSSPTNYLNEAPDSPNSESTESAFGDEDPNDPEWMDLEINRDSYRR</sequence>
<dbReference type="GO" id="GO:0044545">
    <property type="term" value="C:NSL complex"/>
    <property type="evidence" value="ECO:0007669"/>
    <property type="project" value="TreeGrafter"/>
</dbReference>
<evidence type="ECO:0000313" key="3">
    <source>
        <dbReference type="EMBL" id="KAB0800329.1"/>
    </source>
</evidence>
<feature type="region of interest" description="Disordered" evidence="1">
    <location>
        <begin position="685"/>
        <end position="743"/>
    </location>
</feature>
<dbReference type="InterPro" id="IPR026180">
    <property type="entry name" value="NSL1"/>
</dbReference>